<protein>
    <submittedName>
        <fullName evidence="3">Ion transporter</fullName>
    </submittedName>
</protein>
<gene>
    <name evidence="3" type="ORF">HELGO_WM11914</name>
</gene>
<feature type="domain" description="Potassium channel" evidence="2">
    <location>
        <begin position="54"/>
        <end position="136"/>
    </location>
</feature>
<keyword evidence="1" id="KW-1133">Transmembrane helix</keyword>
<feature type="transmembrane region" description="Helical" evidence="1">
    <location>
        <begin position="108"/>
        <end position="133"/>
    </location>
</feature>
<evidence type="ECO:0000313" key="3">
    <source>
        <dbReference type="EMBL" id="CAA6805452.1"/>
    </source>
</evidence>
<keyword evidence="1" id="KW-0812">Transmembrane</keyword>
<reference evidence="3" key="1">
    <citation type="submission" date="2020-01" db="EMBL/GenBank/DDBJ databases">
        <authorList>
            <person name="Meier V. D."/>
            <person name="Meier V D."/>
        </authorList>
    </citation>
    <scope>NUCLEOTIDE SEQUENCE</scope>
    <source>
        <strain evidence="3">HLG_WM_MAG_07</strain>
    </source>
</reference>
<dbReference type="EMBL" id="CACVAY010000027">
    <property type="protein sequence ID" value="CAA6805452.1"/>
    <property type="molecule type" value="Genomic_DNA"/>
</dbReference>
<evidence type="ECO:0000256" key="1">
    <source>
        <dbReference type="SAM" id="Phobius"/>
    </source>
</evidence>
<feature type="transmembrane region" description="Helical" evidence="1">
    <location>
        <begin position="6"/>
        <end position="23"/>
    </location>
</feature>
<dbReference type="AlphaFoldDB" id="A0A6S6S6V0"/>
<proteinExistence type="predicted"/>
<organism evidence="3">
    <name type="scientific">uncultured Thiotrichaceae bacterium</name>
    <dbReference type="NCBI Taxonomy" id="298394"/>
    <lineage>
        <taxon>Bacteria</taxon>
        <taxon>Pseudomonadati</taxon>
        <taxon>Pseudomonadota</taxon>
        <taxon>Gammaproteobacteria</taxon>
        <taxon>Thiotrichales</taxon>
        <taxon>Thiotrichaceae</taxon>
        <taxon>environmental samples</taxon>
    </lineage>
</organism>
<feature type="transmembrane region" description="Helical" evidence="1">
    <location>
        <begin position="43"/>
        <end position="66"/>
    </location>
</feature>
<accession>A0A6S6S6V0</accession>
<name>A0A6S6S6V0_9GAMM</name>
<dbReference type="Pfam" id="PF07885">
    <property type="entry name" value="Ion_trans_2"/>
    <property type="match status" value="1"/>
</dbReference>
<dbReference type="InterPro" id="IPR013099">
    <property type="entry name" value="K_chnl_dom"/>
</dbReference>
<dbReference type="Gene3D" id="1.10.287.70">
    <property type="match status" value="1"/>
</dbReference>
<dbReference type="SUPFAM" id="SSF81324">
    <property type="entry name" value="Voltage-gated potassium channels"/>
    <property type="match status" value="1"/>
</dbReference>
<evidence type="ECO:0000259" key="2">
    <source>
        <dbReference type="Pfam" id="PF07885"/>
    </source>
</evidence>
<keyword evidence="1" id="KW-0472">Membrane</keyword>
<sequence>MFATLLINIVLVAAVVMIHFEMLNRLSRHCPVLAPIKARHRVVISVFIALFAHVIEIWLFGLAYYWMIAEGSLGSLAGNYHHSIMDSVYYSFTSFTTLGFGDIEPTGAIRFVTGMEALTGLVLITWTASFIFIEMQRYWKDT</sequence>